<dbReference type="Proteomes" id="UP000564629">
    <property type="component" value="Unassembled WGS sequence"/>
</dbReference>
<dbReference type="Pfam" id="PF00756">
    <property type="entry name" value="Esterase"/>
    <property type="match status" value="1"/>
</dbReference>
<dbReference type="InterPro" id="IPR029058">
    <property type="entry name" value="AB_hydrolase_fold"/>
</dbReference>
<sequence length="247" mass="25964">MPDSETWVYTPPGFDPSGAVRYPVLYLLHGTPGSSDDWMAAGLPGVLDDLVTSGRVRPVIVVSPDVNAVDIAESSCLDSAHGGSQVETYLTDVVVPWVDAHYPVADDWRYRGIGGMSSGAYCALDQGLRHPELYGTILATMPYGEPGAGGEHQLAGPADVAAHSPDVYADTVPLPHALGVLLAYGSREADGQVGRTARDLAARLEARGVDVELVVEPGLGHSWTTATATLPEALTFFEHRMAAAGDS</sequence>
<dbReference type="RefSeq" id="WP_146834443.1">
    <property type="nucleotide sequence ID" value="NZ_BJVQ01000008.1"/>
</dbReference>
<name>A0A511FBA2_9CELL</name>
<dbReference type="SUPFAM" id="SSF53474">
    <property type="entry name" value="alpha/beta-Hydrolases"/>
    <property type="match status" value="1"/>
</dbReference>
<evidence type="ECO:0000313" key="2">
    <source>
        <dbReference type="EMBL" id="MBB5472997.1"/>
    </source>
</evidence>
<dbReference type="AlphaFoldDB" id="A0A511FBA2"/>
<evidence type="ECO:0000313" key="3">
    <source>
        <dbReference type="Proteomes" id="UP000321723"/>
    </source>
</evidence>
<dbReference type="Proteomes" id="UP000321723">
    <property type="component" value="Unassembled WGS sequence"/>
</dbReference>
<dbReference type="OrthoDB" id="184858at2"/>
<dbReference type="EMBL" id="BJVQ01000008">
    <property type="protein sequence ID" value="GEL45864.1"/>
    <property type="molecule type" value="Genomic_DNA"/>
</dbReference>
<dbReference type="InterPro" id="IPR050583">
    <property type="entry name" value="Mycobacterial_A85_antigen"/>
</dbReference>
<organism evidence="1 3">
    <name type="scientific">Cellulomonas hominis</name>
    <dbReference type="NCBI Taxonomy" id="156981"/>
    <lineage>
        <taxon>Bacteria</taxon>
        <taxon>Bacillati</taxon>
        <taxon>Actinomycetota</taxon>
        <taxon>Actinomycetes</taxon>
        <taxon>Micrococcales</taxon>
        <taxon>Cellulomonadaceae</taxon>
        <taxon>Cellulomonas</taxon>
    </lineage>
</organism>
<evidence type="ECO:0000313" key="1">
    <source>
        <dbReference type="EMBL" id="GEL45864.1"/>
    </source>
</evidence>
<dbReference type="InterPro" id="IPR000801">
    <property type="entry name" value="Esterase-like"/>
</dbReference>
<gene>
    <name evidence="1" type="ORF">CHO01_09800</name>
    <name evidence="2" type="ORF">HNR08_001733</name>
</gene>
<dbReference type="PANTHER" id="PTHR48098">
    <property type="entry name" value="ENTEROCHELIN ESTERASE-RELATED"/>
    <property type="match status" value="1"/>
</dbReference>
<evidence type="ECO:0000313" key="4">
    <source>
        <dbReference type="Proteomes" id="UP000564629"/>
    </source>
</evidence>
<dbReference type="EMBL" id="JACHDN010000001">
    <property type="protein sequence ID" value="MBB5472997.1"/>
    <property type="molecule type" value="Genomic_DNA"/>
</dbReference>
<reference evidence="2 4" key="2">
    <citation type="submission" date="2020-08" db="EMBL/GenBank/DDBJ databases">
        <title>Sequencing the genomes of 1000 actinobacteria strains.</title>
        <authorList>
            <person name="Klenk H.-P."/>
        </authorList>
    </citation>
    <scope>NUCLEOTIDE SEQUENCE [LARGE SCALE GENOMIC DNA]</scope>
    <source>
        <strain evidence="2 4">DSM 9581</strain>
    </source>
</reference>
<proteinExistence type="predicted"/>
<protein>
    <submittedName>
        <fullName evidence="2">Enterochelin esterase-like enzyme</fullName>
    </submittedName>
</protein>
<reference evidence="1 3" key="1">
    <citation type="submission" date="2019-07" db="EMBL/GenBank/DDBJ databases">
        <title>Whole genome shotgun sequence of Cellulomonas hominis NBRC 16055.</title>
        <authorList>
            <person name="Hosoyama A."/>
            <person name="Uohara A."/>
            <person name="Ohji S."/>
            <person name="Ichikawa N."/>
        </authorList>
    </citation>
    <scope>NUCLEOTIDE SEQUENCE [LARGE SCALE GENOMIC DNA]</scope>
    <source>
        <strain evidence="1 3">NBRC 16055</strain>
    </source>
</reference>
<dbReference type="Gene3D" id="3.40.50.1820">
    <property type="entry name" value="alpha/beta hydrolase"/>
    <property type="match status" value="1"/>
</dbReference>
<accession>A0A511FBA2</accession>
<comment type="caution">
    <text evidence="1">The sequence shown here is derived from an EMBL/GenBank/DDBJ whole genome shotgun (WGS) entry which is preliminary data.</text>
</comment>
<keyword evidence="3" id="KW-1185">Reference proteome</keyword>